<sequence length="180" mass="18147">MTRSRHSRLRRLTTLLIPLVTSVALMASTSPASAEVRQQAHQEQAVAEAAQNYGADPEIVNQILDNINAARADLQPGHSRTVYEHDRARLIYTLPVQGSGQLEVVTGAASGGATVLASTPCHMAAEAAVSAIGAAAFAAAAAAGGIVVAGIWVSAEAAGAFSASLAAGSGGSALVAQYIC</sequence>
<evidence type="ECO:0000313" key="3">
    <source>
        <dbReference type="Proteomes" id="UP001501585"/>
    </source>
</evidence>
<feature type="signal peptide" evidence="1">
    <location>
        <begin position="1"/>
        <end position="34"/>
    </location>
</feature>
<feature type="chain" id="PRO_5046302277" evidence="1">
    <location>
        <begin position="35"/>
        <end position="180"/>
    </location>
</feature>
<accession>A0ABP5EEB9</accession>
<evidence type="ECO:0000313" key="2">
    <source>
        <dbReference type="EMBL" id="GAA1996553.1"/>
    </source>
</evidence>
<keyword evidence="3" id="KW-1185">Reference proteome</keyword>
<reference evidence="3" key="1">
    <citation type="journal article" date="2019" name="Int. J. Syst. Evol. Microbiol.">
        <title>The Global Catalogue of Microorganisms (GCM) 10K type strain sequencing project: providing services to taxonomists for standard genome sequencing and annotation.</title>
        <authorList>
            <consortium name="The Broad Institute Genomics Platform"/>
            <consortium name="The Broad Institute Genome Sequencing Center for Infectious Disease"/>
            <person name="Wu L."/>
            <person name="Ma J."/>
        </authorList>
    </citation>
    <scope>NUCLEOTIDE SEQUENCE [LARGE SCALE GENOMIC DNA]</scope>
    <source>
        <strain evidence="3">JCM 15313</strain>
    </source>
</reference>
<dbReference type="RefSeq" id="WP_344162266.1">
    <property type="nucleotide sequence ID" value="NZ_BAAAPC010000009.1"/>
</dbReference>
<keyword evidence="1" id="KW-0732">Signal</keyword>
<comment type="caution">
    <text evidence="2">The sequence shown here is derived from an EMBL/GenBank/DDBJ whole genome shotgun (WGS) entry which is preliminary data.</text>
</comment>
<name>A0ABP5EEB9_9ACTN</name>
<dbReference type="Proteomes" id="UP001501585">
    <property type="component" value="Unassembled WGS sequence"/>
</dbReference>
<evidence type="ECO:0000256" key="1">
    <source>
        <dbReference type="SAM" id="SignalP"/>
    </source>
</evidence>
<proteinExistence type="predicted"/>
<protein>
    <submittedName>
        <fullName evidence="2">Uncharacterized protein</fullName>
    </submittedName>
</protein>
<gene>
    <name evidence="2" type="ORF">GCM10009799_24200</name>
</gene>
<organism evidence="2 3">
    <name type="scientific">Nocardiopsis rhodophaea</name>
    <dbReference type="NCBI Taxonomy" id="280238"/>
    <lineage>
        <taxon>Bacteria</taxon>
        <taxon>Bacillati</taxon>
        <taxon>Actinomycetota</taxon>
        <taxon>Actinomycetes</taxon>
        <taxon>Streptosporangiales</taxon>
        <taxon>Nocardiopsidaceae</taxon>
        <taxon>Nocardiopsis</taxon>
    </lineage>
</organism>
<dbReference type="EMBL" id="BAAAPC010000009">
    <property type="protein sequence ID" value="GAA1996553.1"/>
    <property type="molecule type" value="Genomic_DNA"/>
</dbReference>